<evidence type="ECO:0000256" key="2">
    <source>
        <dbReference type="ARBA" id="ARBA00022448"/>
    </source>
</evidence>
<evidence type="ECO:0000256" key="8">
    <source>
        <dbReference type="SAM" id="Phobius"/>
    </source>
</evidence>
<accession>A0A1H9R548</accession>
<dbReference type="InterPro" id="IPR045324">
    <property type="entry name" value="Small_multidrug_res"/>
</dbReference>
<dbReference type="OrthoDB" id="21828at2"/>
<keyword evidence="3" id="KW-1003">Cell membrane</keyword>
<keyword evidence="4 7" id="KW-0812">Transmembrane</keyword>
<dbReference type="RefSeq" id="WP_092650470.1">
    <property type="nucleotide sequence ID" value="NZ_FOHA01000003.1"/>
</dbReference>
<evidence type="ECO:0000256" key="3">
    <source>
        <dbReference type="ARBA" id="ARBA00022475"/>
    </source>
</evidence>
<dbReference type="Pfam" id="PF00893">
    <property type="entry name" value="Multi_Drug_Res"/>
    <property type="match status" value="1"/>
</dbReference>
<keyword evidence="6 8" id="KW-0472">Membrane</keyword>
<dbReference type="EMBL" id="FOHA01000003">
    <property type="protein sequence ID" value="SER67665.1"/>
    <property type="molecule type" value="Genomic_DNA"/>
</dbReference>
<gene>
    <name evidence="9" type="ORF">SAMN04488559_10354</name>
</gene>
<organism evidence="9 10">
    <name type="scientific">Isobaculum melis</name>
    <dbReference type="NCBI Taxonomy" id="142588"/>
    <lineage>
        <taxon>Bacteria</taxon>
        <taxon>Bacillati</taxon>
        <taxon>Bacillota</taxon>
        <taxon>Bacilli</taxon>
        <taxon>Lactobacillales</taxon>
        <taxon>Carnobacteriaceae</taxon>
        <taxon>Isobaculum</taxon>
    </lineage>
</organism>
<sequence>MMWLVLLAAGLCEVGFVTFLQKSDGFKNKKYVLLSILIMGLSIYLLSVATTEIQMGIAYGVWTGIGAVSSVLVGMFFFGESKSMKKLFFVTLIIISVVGLKLTGS</sequence>
<reference evidence="9 10" key="1">
    <citation type="submission" date="2016-10" db="EMBL/GenBank/DDBJ databases">
        <authorList>
            <person name="de Groot N.N."/>
        </authorList>
    </citation>
    <scope>NUCLEOTIDE SEQUENCE [LARGE SCALE GENOMIC DNA]</scope>
    <source>
        <strain evidence="9 10">DSM 13760</strain>
    </source>
</reference>
<evidence type="ECO:0000313" key="9">
    <source>
        <dbReference type="EMBL" id="SER67665.1"/>
    </source>
</evidence>
<dbReference type="SUPFAM" id="SSF103481">
    <property type="entry name" value="Multidrug resistance efflux transporter EmrE"/>
    <property type="match status" value="1"/>
</dbReference>
<dbReference type="Proteomes" id="UP000198948">
    <property type="component" value="Unassembled WGS sequence"/>
</dbReference>
<name>A0A1H9R548_9LACT</name>
<dbReference type="PANTHER" id="PTHR30561:SF0">
    <property type="entry name" value="GUANIDINIUM EXPORTER"/>
    <property type="match status" value="1"/>
</dbReference>
<dbReference type="FunFam" id="1.10.3730.20:FF:000001">
    <property type="entry name" value="Quaternary ammonium compound resistance transporter SugE"/>
    <property type="match status" value="1"/>
</dbReference>
<dbReference type="STRING" id="142588.SAMN04488559_10354"/>
<dbReference type="GO" id="GO:0022857">
    <property type="term" value="F:transmembrane transporter activity"/>
    <property type="evidence" value="ECO:0007669"/>
    <property type="project" value="InterPro"/>
</dbReference>
<proteinExistence type="inferred from homology"/>
<keyword evidence="10" id="KW-1185">Reference proteome</keyword>
<dbReference type="AlphaFoldDB" id="A0A1H9R548"/>
<comment type="similarity">
    <text evidence="7">Belongs to the drug/metabolite transporter (DMT) superfamily. Small multidrug resistance (SMR) (TC 2.A.7.1) family.</text>
</comment>
<keyword evidence="2" id="KW-0813">Transport</keyword>
<evidence type="ECO:0000313" key="10">
    <source>
        <dbReference type="Proteomes" id="UP000198948"/>
    </source>
</evidence>
<feature type="transmembrane region" description="Helical" evidence="8">
    <location>
        <begin position="31"/>
        <end position="49"/>
    </location>
</feature>
<dbReference type="GO" id="GO:0005886">
    <property type="term" value="C:plasma membrane"/>
    <property type="evidence" value="ECO:0007669"/>
    <property type="project" value="UniProtKB-SubCell"/>
</dbReference>
<dbReference type="PANTHER" id="PTHR30561">
    <property type="entry name" value="SMR FAMILY PROTON-DEPENDENT DRUG EFFLUX TRANSPORTER SUGE"/>
    <property type="match status" value="1"/>
</dbReference>
<dbReference type="InterPro" id="IPR037185">
    <property type="entry name" value="EmrE-like"/>
</dbReference>
<feature type="transmembrane region" description="Helical" evidence="8">
    <location>
        <begin position="56"/>
        <end position="78"/>
    </location>
</feature>
<evidence type="ECO:0000256" key="4">
    <source>
        <dbReference type="ARBA" id="ARBA00022692"/>
    </source>
</evidence>
<feature type="transmembrane region" description="Helical" evidence="8">
    <location>
        <begin position="84"/>
        <end position="103"/>
    </location>
</feature>
<keyword evidence="5 8" id="KW-1133">Transmembrane helix</keyword>
<evidence type="ECO:0000256" key="5">
    <source>
        <dbReference type="ARBA" id="ARBA00022989"/>
    </source>
</evidence>
<evidence type="ECO:0000256" key="6">
    <source>
        <dbReference type="ARBA" id="ARBA00023136"/>
    </source>
</evidence>
<dbReference type="Gene3D" id="1.10.3730.20">
    <property type="match status" value="1"/>
</dbReference>
<protein>
    <submittedName>
        <fullName evidence="9">Quaternary ammonium compound-resistance protein SugE</fullName>
    </submittedName>
</protein>
<evidence type="ECO:0000256" key="7">
    <source>
        <dbReference type="RuleBase" id="RU003942"/>
    </source>
</evidence>
<evidence type="ECO:0000256" key="1">
    <source>
        <dbReference type="ARBA" id="ARBA00004651"/>
    </source>
</evidence>
<comment type="subcellular location">
    <subcellularLocation>
        <location evidence="1 7">Cell membrane</location>
        <topology evidence="1 7">Multi-pass membrane protein</topology>
    </subcellularLocation>
</comment>
<dbReference type="InterPro" id="IPR000390">
    <property type="entry name" value="Small_drug/metabolite_transptr"/>
</dbReference>